<dbReference type="Proteomes" id="UP000076574">
    <property type="component" value="Unassembled WGS sequence"/>
</dbReference>
<dbReference type="GO" id="GO:0046872">
    <property type="term" value="F:metal ion binding"/>
    <property type="evidence" value="ECO:0007669"/>
    <property type="project" value="UniProtKB-KW"/>
</dbReference>
<comment type="caution">
    <text evidence="7">The sequence shown here is derived from an EMBL/GenBank/DDBJ whole genome shotgun (WGS) entry which is preliminary data.</text>
</comment>
<dbReference type="CDD" id="cd07720">
    <property type="entry name" value="OPHC2-like_MBL-fold"/>
    <property type="match status" value="1"/>
</dbReference>
<dbReference type="Pfam" id="PF00753">
    <property type="entry name" value="Lactamase_B"/>
    <property type="match status" value="1"/>
</dbReference>
<dbReference type="InterPro" id="IPR036866">
    <property type="entry name" value="RibonucZ/Hydroxyglut_hydro"/>
</dbReference>
<dbReference type="SMART" id="SM00849">
    <property type="entry name" value="Lactamase_B"/>
    <property type="match status" value="1"/>
</dbReference>
<dbReference type="InterPro" id="IPR001279">
    <property type="entry name" value="Metallo-B-lactamas"/>
</dbReference>
<feature type="signal peptide" evidence="5">
    <location>
        <begin position="1"/>
        <end position="28"/>
    </location>
</feature>
<dbReference type="PANTHER" id="PTHR42978:SF6">
    <property type="entry name" value="QUORUM-QUENCHING LACTONASE YTNP-RELATED"/>
    <property type="match status" value="1"/>
</dbReference>
<accession>A0A161SM90</accession>
<keyword evidence="2" id="KW-0479">Metal-binding</keyword>
<dbReference type="PROSITE" id="PS51318">
    <property type="entry name" value="TAT"/>
    <property type="match status" value="1"/>
</dbReference>
<comment type="similarity">
    <text evidence="1">Belongs to the metallo-beta-lactamase superfamily.</text>
</comment>
<dbReference type="GO" id="GO:0016787">
    <property type="term" value="F:hydrolase activity"/>
    <property type="evidence" value="ECO:0007669"/>
    <property type="project" value="UniProtKB-KW"/>
</dbReference>
<dbReference type="PANTHER" id="PTHR42978">
    <property type="entry name" value="QUORUM-QUENCHING LACTONASE YTNP-RELATED-RELATED"/>
    <property type="match status" value="1"/>
</dbReference>
<keyword evidence="5" id="KW-0732">Signal</keyword>
<organism evidence="7 8">
    <name type="scientific">Tardiphaga robiniae</name>
    <dbReference type="NCBI Taxonomy" id="943830"/>
    <lineage>
        <taxon>Bacteria</taxon>
        <taxon>Pseudomonadati</taxon>
        <taxon>Pseudomonadota</taxon>
        <taxon>Alphaproteobacteria</taxon>
        <taxon>Hyphomicrobiales</taxon>
        <taxon>Nitrobacteraceae</taxon>
        <taxon>Tardiphaga</taxon>
    </lineage>
</organism>
<evidence type="ECO:0000259" key="6">
    <source>
        <dbReference type="SMART" id="SM00849"/>
    </source>
</evidence>
<reference evidence="7 8" key="1">
    <citation type="submission" date="2016-03" db="EMBL/GenBank/DDBJ databases">
        <title>Microsymbionts genomes from the relict species Vavilovia formosa (Stev.) Fed.</title>
        <authorList>
            <person name="Kopat V."/>
            <person name="Chirak E."/>
            <person name="Kimeklis A."/>
            <person name="Andronov E."/>
        </authorList>
    </citation>
    <scope>NUCLEOTIDE SEQUENCE [LARGE SCALE GENOMIC DNA]</scope>
    <source>
        <strain evidence="7 8">Vaf07</strain>
    </source>
</reference>
<dbReference type="OrthoDB" id="9773738at2"/>
<sequence>MDLSRRHALAGAAALAASPLLTTGSARASAPPADKQAPSFYRYKVGDAQVNAISDGANTFPLADTFVLNAKKDEVNAALDKAFLPKDKMTIHFAPLVINTGGKLVVIDTGNGPGALAATKGNVGQFANNMAAAGIDAKNVDMVMISHFHGDHVNGLLAADGTPAFPNAEILVPAAEWKYWNDDGEMAKAASDRMKGLFASNRKLFNDGLKKKVTPYEWGKDVAPGLLAVESVGHTPGHTSFVLSSGSDKLFIQSDVTNHPSLFVANPGWHLMFDQDPAQAETTRRKVYDMLVADKMRVQGFHYPFPANGYVEKDGSGYRLVPAPWSPVI</sequence>
<evidence type="ECO:0000256" key="2">
    <source>
        <dbReference type="ARBA" id="ARBA00022723"/>
    </source>
</evidence>
<keyword evidence="8" id="KW-1185">Reference proteome</keyword>
<name>A0A161SM90_9BRAD</name>
<feature type="domain" description="Metallo-beta-lactamase" evidence="6">
    <location>
        <begin position="91"/>
        <end position="302"/>
    </location>
</feature>
<evidence type="ECO:0000313" key="8">
    <source>
        <dbReference type="Proteomes" id="UP000076574"/>
    </source>
</evidence>
<protein>
    <submittedName>
        <fullName evidence="7">MBL fold metallo-hydrolase</fullName>
    </submittedName>
</protein>
<dbReference type="EMBL" id="LVYV01000045">
    <property type="protein sequence ID" value="KZD21452.1"/>
    <property type="molecule type" value="Genomic_DNA"/>
</dbReference>
<dbReference type="STRING" id="943830.A4A58_13875"/>
<gene>
    <name evidence="7" type="ORF">A4A58_13875</name>
</gene>
<dbReference type="InterPro" id="IPR051013">
    <property type="entry name" value="MBL_superfamily_lactonases"/>
</dbReference>
<evidence type="ECO:0000256" key="4">
    <source>
        <dbReference type="ARBA" id="ARBA00022833"/>
    </source>
</evidence>
<evidence type="ECO:0000256" key="1">
    <source>
        <dbReference type="ARBA" id="ARBA00007749"/>
    </source>
</evidence>
<dbReference type="InterPro" id="IPR006311">
    <property type="entry name" value="TAT_signal"/>
</dbReference>
<proteinExistence type="inferred from homology"/>
<dbReference type="Gene3D" id="3.60.15.10">
    <property type="entry name" value="Ribonuclease Z/Hydroxyacylglutathione hydrolase-like"/>
    <property type="match status" value="1"/>
</dbReference>
<evidence type="ECO:0000256" key="5">
    <source>
        <dbReference type="SAM" id="SignalP"/>
    </source>
</evidence>
<keyword evidence="4" id="KW-0862">Zinc</keyword>
<evidence type="ECO:0000256" key="3">
    <source>
        <dbReference type="ARBA" id="ARBA00022801"/>
    </source>
</evidence>
<dbReference type="SUPFAM" id="SSF56281">
    <property type="entry name" value="Metallo-hydrolase/oxidoreductase"/>
    <property type="match status" value="1"/>
</dbReference>
<dbReference type="RefSeq" id="WP_068736589.1">
    <property type="nucleotide sequence ID" value="NZ_LVYV01000045.1"/>
</dbReference>
<feature type="chain" id="PRO_5007826540" evidence="5">
    <location>
        <begin position="29"/>
        <end position="329"/>
    </location>
</feature>
<evidence type="ECO:0000313" key="7">
    <source>
        <dbReference type="EMBL" id="KZD21452.1"/>
    </source>
</evidence>
<dbReference type="AlphaFoldDB" id="A0A161SM90"/>
<keyword evidence="3 7" id="KW-0378">Hydrolase</keyword>